<feature type="transmembrane region" description="Helical" evidence="6">
    <location>
        <begin position="20"/>
        <end position="40"/>
    </location>
</feature>
<dbReference type="SUPFAM" id="SSF74653">
    <property type="entry name" value="TolA/TonB C-terminal domain"/>
    <property type="match status" value="1"/>
</dbReference>
<dbReference type="NCBIfam" id="TIGR01352">
    <property type="entry name" value="tonB_Cterm"/>
    <property type="match status" value="1"/>
</dbReference>
<dbReference type="InterPro" id="IPR006260">
    <property type="entry name" value="TonB/TolA_C"/>
</dbReference>
<dbReference type="RefSeq" id="WP_263412604.1">
    <property type="nucleotide sequence ID" value="NZ_BAABBH010000001.1"/>
</dbReference>
<dbReference type="Pfam" id="PF13103">
    <property type="entry name" value="TonB_2"/>
    <property type="match status" value="1"/>
</dbReference>
<evidence type="ECO:0000313" key="8">
    <source>
        <dbReference type="EMBL" id="MFN2975890.1"/>
    </source>
</evidence>
<feature type="domain" description="TonB C-terminal" evidence="7">
    <location>
        <begin position="177"/>
        <end position="266"/>
    </location>
</feature>
<keyword evidence="2 6" id="KW-0812">Transmembrane</keyword>
<keyword evidence="4 6" id="KW-0472">Membrane</keyword>
<evidence type="ECO:0000256" key="5">
    <source>
        <dbReference type="SAM" id="MobiDB-lite"/>
    </source>
</evidence>
<dbReference type="PROSITE" id="PS52015">
    <property type="entry name" value="TONB_CTD"/>
    <property type="match status" value="1"/>
</dbReference>
<gene>
    <name evidence="8" type="ORF">ACK2TP_08955</name>
</gene>
<evidence type="ECO:0000256" key="1">
    <source>
        <dbReference type="ARBA" id="ARBA00004167"/>
    </source>
</evidence>
<sequence length="266" mass="28668">MPALKERAVTRKASTGRELAGSLLVHGLLIGGILGSGILFHGKTEKWGDSEELAGAVQATAVTAIPLPPRVPPKEENVLATDRPSVAPPPPKEAAEPPPKPTDVPVKVKKPEKEPPKKVADKLAPATPKIVPPKVVEPQKATSGASGGVRIAMQAVTNKVGTSAINVTDQSFGARFGYYVRQMNQRISQQWVTATLDPDAQGRRVYMTFRIDRSGQLSEVRIVQSSGNRSLDSSAVRTLERIETLAPLPEDYTGNYITVQYYFEPS</sequence>
<evidence type="ECO:0000256" key="2">
    <source>
        <dbReference type="ARBA" id="ARBA00022692"/>
    </source>
</evidence>
<dbReference type="InterPro" id="IPR037682">
    <property type="entry name" value="TonB_C"/>
</dbReference>
<accession>A0ABW9KJC1</accession>
<organism evidence="8 9">
    <name type="scientific">Terriglobus aquaticus</name>
    <dbReference type="NCBI Taxonomy" id="940139"/>
    <lineage>
        <taxon>Bacteria</taxon>
        <taxon>Pseudomonadati</taxon>
        <taxon>Acidobacteriota</taxon>
        <taxon>Terriglobia</taxon>
        <taxon>Terriglobales</taxon>
        <taxon>Acidobacteriaceae</taxon>
        <taxon>Terriglobus</taxon>
    </lineage>
</organism>
<keyword evidence="9" id="KW-1185">Reference proteome</keyword>
<comment type="subcellular location">
    <subcellularLocation>
        <location evidence="1">Membrane</location>
        <topology evidence="1">Single-pass membrane protein</topology>
    </subcellularLocation>
</comment>
<feature type="region of interest" description="Disordered" evidence="5">
    <location>
        <begin position="67"/>
        <end position="126"/>
    </location>
</feature>
<protein>
    <submittedName>
        <fullName evidence="8">Energy transducer TonB</fullName>
    </submittedName>
</protein>
<name>A0ABW9KJC1_9BACT</name>
<evidence type="ECO:0000256" key="3">
    <source>
        <dbReference type="ARBA" id="ARBA00022989"/>
    </source>
</evidence>
<comment type="caution">
    <text evidence="8">The sequence shown here is derived from an EMBL/GenBank/DDBJ whole genome shotgun (WGS) entry which is preliminary data.</text>
</comment>
<evidence type="ECO:0000256" key="4">
    <source>
        <dbReference type="ARBA" id="ARBA00023136"/>
    </source>
</evidence>
<proteinExistence type="predicted"/>
<reference evidence="8 9" key="1">
    <citation type="submission" date="2024-12" db="EMBL/GenBank/DDBJ databases">
        <authorList>
            <person name="Lee Y."/>
        </authorList>
    </citation>
    <scope>NUCLEOTIDE SEQUENCE [LARGE SCALE GENOMIC DNA]</scope>
    <source>
        <strain evidence="8 9">03SUJ4</strain>
    </source>
</reference>
<evidence type="ECO:0000259" key="7">
    <source>
        <dbReference type="PROSITE" id="PS52015"/>
    </source>
</evidence>
<evidence type="ECO:0000256" key="6">
    <source>
        <dbReference type="SAM" id="Phobius"/>
    </source>
</evidence>
<dbReference type="EMBL" id="JBJYXY010000001">
    <property type="protein sequence ID" value="MFN2975890.1"/>
    <property type="molecule type" value="Genomic_DNA"/>
</dbReference>
<dbReference type="Gene3D" id="3.30.1150.10">
    <property type="match status" value="1"/>
</dbReference>
<keyword evidence="3 6" id="KW-1133">Transmembrane helix</keyword>
<dbReference type="Proteomes" id="UP001634747">
    <property type="component" value="Unassembled WGS sequence"/>
</dbReference>
<evidence type="ECO:0000313" key="9">
    <source>
        <dbReference type="Proteomes" id="UP001634747"/>
    </source>
</evidence>
<feature type="compositionally biased region" description="Pro residues" evidence="5">
    <location>
        <begin position="86"/>
        <end position="102"/>
    </location>
</feature>
<feature type="compositionally biased region" description="Basic and acidic residues" evidence="5">
    <location>
        <begin position="109"/>
        <end position="121"/>
    </location>
</feature>